<dbReference type="Pfam" id="PF00512">
    <property type="entry name" value="HisKA"/>
    <property type="match status" value="1"/>
</dbReference>
<evidence type="ECO:0000313" key="6">
    <source>
        <dbReference type="Proteomes" id="UP000000683"/>
    </source>
</evidence>
<evidence type="ECO:0000256" key="3">
    <source>
        <dbReference type="SAM" id="Phobius"/>
    </source>
</evidence>
<keyword evidence="5" id="KW-0418">Kinase</keyword>
<keyword evidence="3" id="KW-0812">Transmembrane</keyword>
<proteinExistence type="predicted"/>
<dbReference type="AlphaFoldDB" id="F5Z9T2"/>
<dbReference type="GO" id="GO:0000155">
    <property type="term" value="F:phosphorelay sensor kinase activity"/>
    <property type="evidence" value="ECO:0007669"/>
    <property type="project" value="InterPro"/>
</dbReference>
<dbReference type="EMBL" id="CP002339">
    <property type="protein sequence ID" value="AEF02087.1"/>
    <property type="molecule type" value="Genomic_DNA"/>
</dbReference>
<dbReference type="InterPro" id="IPR003661">
    <property type="entry name" value="HisK_dim/P_dom"/>
</dbReference>
<organism evidence="5 6">
    <name type="scientific">Alteromonas naphthalenivorans</name>
    <dbReference type="NCBI Taxonomy" id="715451"/>
    <lineage>
        <taxon>Bacteria</taxon>
        <taxon>Pseudomonadati</taxon>
        <taxon>Pseudomonadota</taxon>
        <taxon>Gammaproteobacteria</taxon>
        <taxon>Alteromonadales</taxon>
        <taxon>Alteromonadaceae</taxon>
        <taxon>Alteromonas/Salinimonas group</taxon>
        <taxon>Alteromonas</taxon>
    </lineage>
</organism>
<dbReference type="CDD" id="cd00082">
    <property type="entry name" value="HisKA"/>
    <property type="match status" value="1"/>
</dbReference>
<name>F5Z9T2_ALTNA</name>
<keyword evidence="5" id="KW-0808">Transferase</keyword>
<feature type="domain" description="Histidine kinase" evidence="4">
    <location>
        <begin position="225"/>
        <end position="424"/>
    </location>
</feature>
<dbReference type="EC" id="2.7.13.3" evidence="2"/>
<reference evidence="5 6" key="1">
    <citation type="journal article" date="2011" name="J. Bacteriol.">
        <title>Complete genome sequence of the polycyclic aromatic hydrocarbon-degrading bacterium Alteromonas sp. strain SN2.</title>
        <authorList>
            <person name="Jin H.M."/>
            <person name="Jeong H."/>
            <person name="Moon E.J."/>
            <person name="Math R.K."/>
            <person name="Lee K."/>
            <person name="Kim H.J."/>
            <person name="Jeon C.O."/>
            <person name="Oh T.K."/>
            <person name="Kim J.F."/>
        </authorList>
    </citation>
    <scope>NUCLEOTIDE SEQUENCE [LARGE SCALE GENOMIC DNA]</scope>
    <source>
        <strain evidence="6">JCM 17741 / KACC 18427 / KCTC 11700BP / SN2</strain>
    </source>
</reference>
<sequence length="430" mass="47652">MNNGSYSVEFKVKAGLAGFVIVFLVLAAVVGHTLNWSLLAIVTLLFFLSYPLCWAAWQAWDFWRSSIMRVSAYVQSINMGESGVSLTQRSKSVLIDDLIREIKILQTSYTANTASTQMLTVLLAQLFEDIPIAIVVFDDNFTLIYANREAYTINEISLLQGMNASQLGFVVNNEQIQHPILSKSWRSQSSALNYMQQAAHLFTAVNIDSELKQSEQAVQKNLVRVLSHELRNTLTPMSSMAETILSMQQWDTEQVRKVLSRVKTRSDGLLSFVERFSEVAKIPEPNYEYFDLALLIEQTKVLLGSNDTLNFVGQKSGYGDPQLLAQVLINLVKNAVESVDGKGINIEIQFYIKDTQQHLIVSDNGTGFSNIENAITPLFTTKTNGAGIGLTFVESVLSKHGGKLKLSNTPTCGANVELLWPSSSVSKVSS</sequence>
<dbReference type="HOGENOM" id="CLU_000445_114_4_6"/>
<keyword evidence="6" id="KW-1185">Reference proteome</keyword>
<accession>F5Z9T2</accession>
<dbReference type="InterPro" id="IPR003594">
    <property type="entry name" value="HATPase_dom"/>
</dbReference>
<keyword evidence="3" id="KW-0472">Membrane</keyword>
<dbReference type="SMART" id="SM00388">
    <property type="entry name" value="HisKA"/>
    <property type="match status" value="1"/>
</dbReference>
<dbReference type="Gene3D" id="1.10.287.130">
    <property type="match status" value="1"/>
</dbReference>
<dbReference type="KEGG" id="alt:ambt_02665"/>
<dbReference type="PROSITE" id="PS50109">
    <property type="entry name" value="HIS_KIN"/>
    <property type="match status" value="1"/>
</dbReference>
<gene>
    <name evidence="5" type="ordered locus">ambt_02665</name>
</gene>
<keyword evidence="3" id="KW-1133">Transmembrane helix</keyword>
<evidence type="ECO:0000313" key="5">
    <source>
        <dbReference type="EMBL" id="AEF02087.1"/>
    </source>
</evidence>
<evidence type="ECO:0000259" key="4">
    <source>
        <dbReference type="PROSITE" id="PS50109"/>
    </source>
</evidence>
<comment type="catalytic activity">
    <reaction evidence="1">
        <text>ATP + protein L-histidine = ADP + protein N-phospho-L-histidine.</text>
        <dbReference type="EC" id="2.7.13.3"/>
    </reaction>
</comment>
<dbReference type="SMART" id="SM00387">
    <property type="entry name" value="HATPase_c"/>
    <property type="match status" value="1"/>
</dbReference>
<dbReference type="PANTHER" id="PTHR43065:SF51">
    <property type="entry name" value="HISTIDINE KINASE"/>
    <property type="match status" value="1"/>
</dbReference>
<dbReference type="InterPro" id="IPR036890">
    <property type="entry name" value="HATPase_C_sf"/>
</dbReference>
<feature type="transmembrane region" description="Helical" evidence="3">
    <location>
        <begin position="36"/>
        <end position="57"/>
    </location>
</feature>
<dbReference type="Pfam" id="PF02518">
    <property type="entry name" value="HATPase_c"/>
    <property type="match status" value="1"/>
</dbReference>
<evidence type="ECO:0000256" key="2">
    <source>
        <dbReference type="ARBA" id="ARBA00012438"/>
    </source>
</evidence>
<dbReference type="PANTHER" id="PTHR43065">
    <property type="entry name" value="SENSOR HISTIDINE KINASE"/>
    <property type="match status" value="1"/>
</dbReference>
<dbReference type="SUPFAM" id="SSF47384">
    <property type="entry name" value="Homodimeric domain of signal transducing histidine kinase"/>
    <property type="match status" value="1"/>
</dbReference>
<dbReference type="OrthoDB" id="1931120at2"/>
<feature type="transmembrane region" description="Helical" evidence="3">
    <location>
        <begin position="12"/>
        <end position="30"/>
    </location>
</feature>
<dbReference type="InterPro" id="IPR036097">
    <property type="entry name" value="HisK_dim/P_sf"/>
</dbReference>
<protein>
    <recommendedName>
        <fullName evidence="2">histidine kinase</fullName>
        <ecNumber evidence="2">2.7.13.3</ecNumber>
    </recommendedName>
</protein>
<dbReference type="Proteomes" id="UP000000683">
    <property type="component" value="Chromosome"/>
</dbReference>
<dbReference type="RefSeq" id="WP_013783029.1">
    <property type="nucleotide sequence ID" value="NC_015554.1"/>
</dbReference>
<dbReference type="eggNOG" id="COG5000">
    <property type="taxonomic scope" value="Bacteria"/>
</dbReference>
<evidence type="ECO:0000256" key="1">
    <source>
        <dbReference type="ARBA" id="ARBA00000085"/>
    </source>
</evidence>
<dbReference type="SUPFAM" id="SSF55874">
    <property type="entry name" value="ATPase domain of HSP90 chaperone/DNA topoisomerase II/histidine kinase"/>
    <property type="match status" value="1"/>
</dbReference>
<dbReference type="Gene3D" id="3.30.565.10">
    <property type="entry name" value="Histidine kinase-like ATPase, C-terminal domain"/>
    <property type="match status" value="1"/>
</dbReference>
<dbReference type="InterPro" id="IPR005467">
    <property type="entry name" value="His_kinase_dom"/>
</dbReference>